<dbReference type="Proteomes" id="UP000046393">
    <property type="component" value="Unplaced"/>
</dbReference>
<organism evidence="2 3">
    <name type="scientific">Syphacia muris</name>
    <dbReference type="NCBI Taxonomy" id="451379"/>
    <lineage>
        <taxon>Eukaryota</taxon>
        <taxon>Metazoa</taxon>
        <taxon>Ecdysozoa</taxon>
        <taxon>Nematoda</taxon>
        <taxon>Chromadorea</taxon>
        <taxon>Rhabditida</taxon>
        <taxon>Spirurina</taxon>
        <taxon>Oxyuridomorpha</taxon>
        <taxon>Oxyuroidea</taxon>
        <taxon>Oxyuridae</taxon>
        <taxon>Syphacia</taxon>
    </lineage>
</organism>
<dbReference type="WBParaSite" id="SMUV_0000052101-mRNA-1">
    <property type="protein sequence ID" value="SMUV_0000052101-mRNA-1"/>
    <property type="gene ID" value="SMUV_0000052101"/>
</dbReference>
<evidence type="ECO:0000313" key="3">
    <source>
        <dbReference type="WBParaSite" id="SMUV_0000052101-mRNA-1"/>
    </source>
</evidence>
<accession>A0A0N5A8V9</accession>
<reference evidence="3" key="1">
    <citation type="submission" date="2017-02" db="UniProtKB">
        <authorList>
            <consortium name="WormBaseParasite"/>
        </authorList>
    </citation>
    <scope>IDENTIFICATION</scope>
</reference>
<name>A0A0N5A8V9_9BILA</name>
<evidence type="ECO:0000256" key="1">
    <source>
        <dbReference type="SAM" id="MobiDB-lite"/>
    </source>
</evidence>
<sequence>MNWQFANKEEVNCDFVIAVVDFEVFGRYSETNSMKVVGVNVQMALVSLSMYYDYRHLLNMKRKKLERSSNLNIEVYWHMPNLLMMNENFCVQEEEDDEEEEEEEVNCYWVDPRE</sequence>
<protein>
    <submittedName>
        <fullName evidence="3">Uncharacterized protein</fullName>
    </submittedName>
</protein>
<keyword evidence="2" id="KW-1185">Reference proteome</keyword>
<dbReference type="AlphaFoldDB" id="A0A0N5A8V9"/>
<evidence type="ECO:0000313" key="2">
    <source>
        <dbReference type="Proteomes" id="UP000046393"/>
    </source>
</evidence>
<feature type="region of interest" description="Disordered" evidence="1">
    <location>
        <begin position="93"/>
        <end position="114"/>
    </location>
</feature>
<feature type="compositionally biased region" description="Acidic residues" evidence="1">
    <location>
        <begin position="93"/>
        <end position="105"/>
    </location>
</feature>
<proteinExistence type="predicted"/>